<dbReference type="AlphaFoldDB" id="A0A8S9S4J8"/>
<sequence>MIGKSSGRKPAFRHVSTQAETSLLLVLPRQYRIRNENAPRQLSTPSCDEASLTILRDSDLINKLFRLDGSHRLTAASNSYENVKKGGELMGVDMLYLDDQAVKKGDTIFVGKYVFTGT</sequence>
<dbReference type="Proteomes" id="UP000712600">
    <property type="component" value="Unassembled WGS sequence"/>
</dbReference>
<comment type="caution">
    <text evidence="1">The sequence shown here is derived from an EMBL/GenBank/DDBJ whole genome shotgun (WGS) entry which is preliminary data.</text>
</comment>
<reference evidence="1" key="1">
    <citation type="submission" date="2019-12" db="EMBL/GenBank/DDBJ databases">
        <title>Genome sequencing and annotation of Brassica cretica.</title>
        <authorList>
            <person name="Studholme D.J."/>
            <person name="Sarris P."/>
        </authorList>
    </citation>
    <scope>NUCLEOTIDE SEQUENCE</scope>
    <source>
        <strain evidence="1">PFS-109/04</strain>
        <tissue evidence="1">Leaf</tissue>
    </source>
</reference>
<gene>
    <name evidence="1" type="ORF">F2Q69_00026316</name>
</gene>
<evidence type="ECO:0000313" key="1">
    <source>
        <dbReference type="EMBL" id="KAF3586969.1"/>
    </source>
</evidence>
<name>A0A8S9S4J8_BRACR</name>
<organism evidence="1 2">
    <name type="scientific">Brassica cretica</name>
    <name type="common">Mustard</name>
    <dbReference type="NCBI Taxonomy" id="69181"/>
    <lineage>
        <taxon>Eukaryota</taxon>
        <taxon>Viridiplantae</taxon>
        <taxon>Streptophyta</taxon>
        <taxon>Embryophyta</taxon>
        <taxon>Tracheophyta</taxon>
        <taxon>Spermatophyta</taxon>
        <taxon>Magnoliopsida</taxon>
        <taxon>eudicotyledons</taxon>
        <taxon>Gunneridae</taxon>
        <taxon>Pentapetalae</taxon>
        <taxon>rosids</taxon>
        <taxon>malvids</taxon>
        <taxon>Brassicales</taxon>
        <taxon>Brassicaceae</taxon>
        <taxon>Brassiceae</taxon>
        <taxon>Brassica</taxon>
    </lineage>
</organism>
<dbReference type="EMBL" id="QGKX02000088">
    <property type="protein sequence ID" value="KAF3586969.1"/>
    <property type="molecule type" value="Genomic_DNA"/>
</dbReference>
<accession>A0A8S9S4J8</accession>
<proteinExistence type="predicted"/>
<protein>
    <submittedName>
        <fullName evidence="1">Uncharacterized protein</fullName>
    </submittedName>
</protein>
<evidence type="ECO:0000313" key="2">
    <source>
        <dbReference type="Proteomes" id="UP000712600"/>
    </source>
</evidence>